<organism evidence="1 2">
    <name type="scientific">Herpetosiphon geysericola</name>
    <dbReference type="NCBI Taxonomy" id="70996"/>
    <lineage>
        <taxon>Bacteria</taxon>
        <taxon>Bacillati</taxon>
        <taxon>Chloroflexota</taxon>
        <taxon>Chloroflexia</taxon>
        <taxon>Herpetosiphonales</taxon>
        <taxon>Herpetosiphonaceae</taxon>
        <taxon>Herpetosiphon</taxon>
    </lineage>
</organism>
<dbReference type="Proteomes" id="UP000050277">
    <property type="component" value="Unassembled WGS sequence"/>
</dbReference>
<reference evidence="1 2" key="1">
    <citation type="submission" date="2015-07" db="EMBL/GenBank/DDBJ databases">
        <title>Whole genome sequence of Herpetosiphon geysericola DSM 7119.</title>
        <authorList>
            <person name="Hemp J."/>
            <person name="Ward L.M."/>
            <person name="Pace L.A."/>
            <person name="Fischer W.W."/>
        </authorList>
    </citation>
    <scope>NUCLEOTIDE SEQUENCE [LARGE SCALE GENOMIC DNA]</scope>
    <source>
        <strain evidence="1 2">DSM 7119</strain>
    </source>
</reference>
<dbReference type="AlphaFoldDB" id="A0A0P6XB63"/>
<keyword evidence="2" id="KW-1185">Reference proteome</keyword>
<protein>
    <submittedName>
        <fullName evidence="1">Uncharacterized protein</fullName>
    </submittedName>
</protein>
<dbReference type="EMBL" id="LGKP01000042">
    <property type="protein sequence ID" value="KPL79990.1"/>
    <property type="molecule type" value="Genomic_DNA"/>
</dbReference>
<evidence type="ECO:0000313" key="1">
    <source>
        <dbReference type="EMBL" id="KPL79990.1"/>
    </source>
</evidence>
<evidence type="ECO:0000313" key="2">
    <source>
        <dbReference type="Proteomes" id="UP000050277"/>
    </source>
</evidence>
<sequence length="145" mass="16115">MPIRKTVPLSTLAETILPHLLQSLKQREATTETQALTEAVTKGLITMLPRAWAAGEHQYGGLPLDQLLEELRHLVSPILVFMAENDALTALLKPYSVVISDPGEFNGDDLYLKNNEEDLIQQNIISAMSDMDDLGFSMSFDDEDD</sequence>
<dbReference type="STRING" id="70996.SE18_25735"/>
<dbReference type="RefSeq" id="WP_054537341.1">
    <property type="nucleotide sequence ID" value="NZ_LGKP01000042.1"/>
</dbReference>
<gene>
    <name evidence="1" type="ORF">SE18_25735</name>
</gene>
<comment type="caution">
    <text evidence="1">The sequence shown here is derived from an EMBL/GenBank/DDBJ whole genome shotgun (WGS) entry which is preliminary data.</text>
</comment>
<proteinExistence type="predicted"/>
<name>A0A0P6XB63_9CHLR</name>
<accession>A0A0P6XB63</accession>